<feature type="non-terminal residue" evidence="1">
    <location>
        <position position="1"/>
    </location>
</feature>
<organism evidence="1">
    <name type="scientific">marine sediment metagenome</name>
    <dbReference type="NCBI Taxonomy" id="412755"/>
    <lineage>
        <taxon>unclassified sequences</taxon>
        <taxon>metagenomes</taxon>
        <taxon>ecological metagenomes</taxon>
    </lineage>
</organism>
<dbReference type="SUPFAM" id="SSF56024">
    <property type="entry name" value="Phospholipase D/nuclease"/>
    <property type="match status" value="1"/>
</dbReference>
<gene>
    <name evidence="1" type="ORF">S01H4_58090</name>
</gene>
<evidence type="ECO:0000313" key="1">
    <source>
        <dbReference type="EMBL" id="GAH12247.1"/>
    </source>
</evidence>
<sequence>CLLQLVYILLGMATLMDEHDFPFRPGNCFHLLINGQRFFPVMLDAIRAASHLIVMEMYLVESGGIASQFSSALIEAGITGTSYWFNSYMLQQVDAIHDYLDQLPESGKVLSITTAMRMLGSLDERAERDDFFLSILYKKLPDEIMDSLFTPYMSADGNQLRFSIRVYESDESLRREQLLQKIRQHLTTEIGLEEEQVHVSGMLVLYNNMLQSLFRSQILTLG</sequence>
<reference evidence="1" key="1">
    <citation type="journal article" date="2014" name="Front. Microbiol.">
        <title>High frequency of phylogenetically diverse reductive dehalogenase-homologous genes in deep subseafloor sedimentary metagenomes.</title>
        <authorList>
            <person name="Kawai M."/>
            <person name="Futagami T."/>
            <person name="Toyoda A."/>
            <person name="Takaki Y."/>
            <person name="Nishi S."/>
            <person name="Hori S."/>
            <person name="Arai W."/>
            <person name="Tsubouchi T."/>
            <person name="Morono Y."/>
            <person name="Uchiyama I."/>
            <person name="Ito T."/>
            <person name="Fujiyama A."/>
            <person name="Inagaki F."/>
            <person name="Takami H."/>
        </authorList>
    </citation>
    <scope>NUCLEOTIDE SEQUENCE</scope>
    <source>
        <strain evidence="1">Expedition CK06-06</strain>
    </source>
</reference>
<name>X1CWN1_9ZZZZ</name>
<protein>
    <submittedName>
        <fullName evidence="1">Uncharacterized protein</fullName>
    </submittedName>
</protein>
<dbReference type="EMBL" id="BART01033894">
    <property type="protein sequence ID" value="GAH12247.1"/>
    <property type="molecule type" value="Genomic_DNA"/>
</dbReference>
<accession>X1CWN1</accession>
<comment type="caution">
    <text evidence="1">The sequence shown here is derived from an EMBL/GenBank/DDBJ whole genome shotgun (WGS) entry which is preliminary data.</text>
</comment>
<feature type="non-terminal residue" evidence="1">
    <location>
        <position position="222"/>
    </location>
</feature>
<dbReference type="AlphaFoldDB" id="X1CWN1"/>
<proteinExistence type="predicted"/>